<sequence length="351" mass="38942">MISVSDAFKMTYKDAVSCTKLVEPRKVAPSFAATRRPDLSNVSVDDVRKLTYKELQGLCQWKRLPSKGLKKSHLRQRLVAEIKKQEKQEEMQRREELDTQFPLDKIVCFLSKKLPPNPVRAEDGYLYDEPVIQAYIETAKKEDRAITSPATKQLMGDRLFPAPSVKEYINALVDCEVIVDENLVSLWKKQGRQEAAMDALKASAASGDTSAMLKLGFAFGAGTSCVPKDSTVACTWFQKGHAAGCVRATAWLGYCYITGYGVEHTCSVKGMAFIAIAAAKGSDFAAYVLGRALYCGKYGMPVDMDEGVRWLQKSLSQHDCPLQNLTNRERDEAQNILVNHVVVADESTPPN</sequence>
<dbReference type="Pfam" id="PF08238">
    <property type="entry name" value="Sel1"/>
    <property type="match status" value="3"/>
</dbReference>
<dbReference type="InterPro" id="IPR011990">
    <property type="entry name" value="TPR-like_helical_dom_sf"/>
</dbReference>
<dbReference type="Gene3D" id="1.25.40.10">
    <property type="entry name" value="Tetratricopeptide repeat domain"/>
    <property type="match status" value="1"/>
</dbReference>
<keyword evidence="4" id="KW-1185">Reference proteome</keyword>
<organism evidence="3 4">
    <name type="scientific">Seminavis robusta</name>
    <dbReference type="NCBI Taxonomy" id="568900"/>
    <lineage>
        <taxon>Eukaryota</taxon>
        <taxon>Sar</taxon>
        <taxon>Stramenopiles</taxon>
        <taxon>Ochrophyta</taxon>
        <taxon>Bacillariophyta</taxon>
        <taxon>Bacillariophyceae</taxon>
        <taxon>Bacillariophycidae</taxon>
        <taxon>Naviculales</taxon>
        <taxon>Naviculaceae</taxon>
        <taxon>Seminavis</taxon>
    </lineage>
</organism>
<name>A0A9N8H4Q1_9STRA</name>
<dbReference type="InterPro" id="IPR003613">
    <property type="entry name" value="Ubox_domain"/>
</dbReference>
<dbReference type="SMART" id="SM00671">
    <property type="entry name" value="SEL1"/>
    <property type="match status" value="3"/>
</dbReference>
<comment type="similarity">
    <text evidence="1">Belongs to the sel-1 family.</text>
</comment>
<dbReference type="OrthoDB" id="2384430at2759"/>
<dbReference type="InterPro" id="IPR050767">
    <property type="entry name" value="Sel1_AlgK"/>
</dbReference>
<dbReference type="Gene3D" id="3.30.40.10">
    <property type="entry name" value="Zinc/RING finger domain, C3HC4 (zinc finger)"/>
    <property type="match status" value="1"/>
</dbReference>
<evidence type="ECO:0000313" key="4">
    <source>
        <dbReference type="Proteomes" id="UP001153069"/>
    </source>
</evidence>
<protein>
    <submittedName>
        <fullName evidence="3">Sel1 repeat</fullName>
    </submittedName>
</protein>
<evidence type="ECO:0000256" key="1">
    <source>
        <dbReference type="ARBA" id="ARBA00038101"/>
    </source>
</evidence>
<dbReference type="PANTHER" id="PTHR11102:SF160">
    <property type="entry name" value="ERAD-ASSOCIATED E3 UBIQUITIN-PROTEIN LIGASE COMPONENT HRD3"/>
    <property type="match status" value="1"/>
</dbReference>
<feature type="domain" description="U-box" evidence="2">
    <location>
        <begin position="105"/>
        <end position="172"/>
    </location>
</feature>
<gene>
    <name evidence="3" type="ORF">SEMRO_90_G047430.1</name>
</gene>
<dbReference type="EMBL" id="CAICTM010000089">
    <property type="protein sequence ID" value="CAB9500726.1"/>
    <property type="molecule type" value="Genomic_DNA"/>
</dbReference>
<reference evidence="3" key="1">
    <citation type="submission" date="2020-06" db="EMBL/GenBank/DDBJ databases">
        <authorList>
            <consortium name="Plant Systems Biology data submission"/>
        </authorList>
    </citation>
    <scope>NUCLEOTIDE SEQUENCE</scope>
    <source>
        <strain evidence="3">D6</strain>
    </source>
</reference>
<accession>A0A9N8H4Q1</accession>
<evidence type="ECO:0000313" key="3">
    <source>
        <dbReference type="EMBL" id="CAB9500726.1"/>
    </source>
</evidence>
<dbReference type="PANTHER" id="PTHR11102">
    <property type="entry name" value="SEL-1-LIKE PROTEIN"/>
    <property type="match status" value="1"/>
</dbReference>
<dbReference type="AlphaFoldDB" id="A0A9N8H4Q1"/>
<comment type="caution">
    <text evidence="3">The sequence shown here is derived from an EMBL/GenBank/DDBJ whole genome shotgun (WGS) entry which is preliminary data.</text>
</comment>
<dbReference type="InterPro" id="IPR006597">
    <property type="entry name" value="Sel1-like"/>
</dbReference>
<dbReference type="Proteomes" id="UP001153069">
    <property type="component" value="Unassembled WGS sequence"/>
</dbReference>
<dbReference type="SMART" id="SM00504">
    <property type="entry name" value="Ubox"/>
    <property type="match status" value="1"/>
</dbReference>
<proteinExistence type="inferred from homology"/>
<dbReference type="GO" id="GO:0016567">
    <property type="term" value="P:protein ubiquitination"/>
    <property type="evidence" value="ECO:0007669"/>
    <property type="project" value="InterPro"/>
</dbReference>
<evidence type="ECO:0000259" key="2">
    <source>
        <dbReference type="SMART" id="SM00504"/>
    </source>
</evidence>
<dbReference type="GO" id="GO:0004842">
    <property type="term" value="F:ubiquitin-protein transferase activity"/>
    <property type="evidence" value="ECO:0007669"/>
    <property type="project" value="InterPro"/>
</dbReference>
<dbReference type="SUPFAM" id="SSF81901">
    <property type="entry name" value="HCP-like"/>
    <property type="match status" value="1"/>
</dbReference>
<dbReference type="InterPro" id="IPR013083">
    <property type="entry name" value="Znf_RING/FYVE/PHD"/>
</dbReference>